<evidence type="ECO:0000313" key="4">
    <source>
        <dbReference type="Proteomes" id="UP000620266"/>
    </source>
</evidence>
<keyword evidence="4" id="KW-1185">Reference proteome</keyword>
<proteinExistence type="predicted"/>
<evidence type="ECO:0000256" key="1">
    <source>
        <dbReference type="SAM" id="MobiDB-lite"/>
    </source>
</evidence>
<keyword evidence="2" id="KW-0472">Membrane</keyword>
<reference evidence="3" key="1">
    <citation type="journal article" date="2014" name="Int. J. Syst. Evol. Microbiol.">
        <title>Complete genome sequence of Corynebacterium casei LMG S-19264T (=DSM 44701T), isolated from a smear-ripened cheese.</title>
        <authorList>
            <consortium name="US DOE Joint Genome Institute (JGI-PGF)"/>
            <person name="Walter F."/>
            <person name="Albersmeier A."/>
            <person name="Kalinowski J."/>
            <person name="Ruckert C."/>
        </authorList>
    </citation>
    <scope>NUCLEOTIDE SEQUENCE</scope>
    <source>
        <strain evidence="3">CCM 7086</strain>
    </source>
</reference>
<comment type="caution">
    <text evidence="3">The sequence shown here is derived from an EMBL/GenBank/DDBJ whole genome shotgun (WGS) entry which is preliminary data.</text>
</comment>
<protein>
    <submittedName>
        <fullName evidence="3">Uncharacterized protein</fullName>
    </submittedName>
</protein>
<accession>A0A8J2XYF0</accession>
<sequence>MIDEVVDSMAQEPGTRKGPVLWIALAILLLVLLAGLWWAFKGGTGSSVDAPMVGGPAPATEAGTMRAPTLAEQMGNGVPSSSPADAAAPAARRSVAVPPMPVTREATPKPARVPPRPAAEERVKPAEPVRAEKSAATETREAQVAEGGAGLSTAQQVAVCEKMSVFARQPCLWRACNHKWGKDGCPSYD</sequence>
<organism evidence="3 4">
    <name type="scientific">Oxalicibacterium flavum</name>
    <dbReference type="NCBI Taxonomy" id="179467"/>
    <lineage>
        <taxon>Bacteria</taxon>
        <taxon>Pseudomonadati</taxon>
        <taxon>Pseudomonadota</taxon>
        <taxon>Betaproteobacteria</taxon>
        <taxon>Burkholderiales</taxon>
        <taxon>Oxalobacteraceae</taxon>
        <taxon>Oxalicibacterium</taxon>
    </lineage>
</organism>
<dbReference type="EMBL" id="BMCG01000003">
    <property type="protein sequence ID" value="GGC10915.1"/>
    <property type="molecule type" value="Genomic_DNA"/>
</dbReference>
<feature type="compositionally biased region" description="Low complexity" evidence="1">
    <location>
        <begin position="78"/>
        <end position="97"/>
    </location>
</feature>
<feature type="transmembrane region" description="Helical" evidence="2">
    <location>
        <begin position="20"/>
        <end position="40"/>
    </location>
</feature>
<feature type="compositionally biased region" description="Basic and acidic residues" evidence="1">
    <location>
        <begin position="118"/>
        <end position="143"/>
    </location>
</feature>
<dbReference type="AlphaFoldDB" id="A0A8J2XYF0"/>
<dbReference type="Proteomes" id="UP000620266">
    <property type="component" value="Unassembled WGS sequence"/>
</dbReference>
<evidence type="ECO:0000313" key="3">
    <source>
        <dbReference type="EMBL" id="GGC10915.1"/>
    </source>
</evidence>
<reference evidence="3" key="2">
    <citation type="submission" date="2020-09" db="EMBL/GenBank/DDBJ databases">
        <authorList>
            <person name="Sun Q."/>
            <person name="Sedlacek I."/>
        </authorList>
    </citation>
    <scope>NUCLEOTIDE SEQUENCE</scope>
    <source>
        <strain evidence="3">CCM 7086</strain>
    </source>
</reference>
<evidence type="ECO:0000256" key="2">
    <source>
        <dbReference type="SAM" id="Phobius"/>
    </source>
</evidence>
<gene>
    <name evidence="3" type="ORF">GCM10007205_20140</name>
</gene>
<keyword evidence="2" id="KW-1133">Transmembrane helix</keyword>
<feature type="region of interest" description="Disordered" evidence="1">
    <location>
        <begin position="73"/>
        <end position="148"/>
    </location>
</feature>
<keyword evidence="2" id="KW-0812">Transmembrane</keyword>
<name>A0A8J2XYF0_9BURK</name>